<protein>
    <submittedName>
        <fullName evidence="2">Uncharacterized protein</fullName>
    </submittedName>
</protein>
<organism evidence="2 3">
    <name type="scientific">Puccinia triticina</name>
    <dbReference type="NCBI Taxonomy" id="208348"/>
    <lineage>
        <taxon>Eukaryota</taxon>
        <taxon>Fungi</taxon>
        <taxon>Dikarya</taxon>
        <taxon>Basidiomycota</taxon>
        <taxon>Pucciniomycotina</taxon>
        <taxon>Pucciniomycetes</taxon>
        <taxon>Pucciniales</taxon>
        <taxon>Pucciniaceae</taxon>
        <taxon>Puccinia</taxon>
    </lineage>
</organism>
<gene>
    <name evidence="2" type="ORF">PtA15_7A239</name>
</gene>
<sequence length="121" mass="13007">MVALASQEQKSSQSESESQSSSSSSSNSDIQSNSPSESQDSARLGVLRGSNDSLIELGGGNCDLYYDCMVPTRPFFTYADLLTLSLTHGLNNQSPRKLSAHEQTTLATIPRDIHTVLQGPE</sequence>
<evidence type="ECO:0000313" key="2">
    <source>
        <dbReference type="EMBL" id="WAQ86513.1"/>
    </source>
</evidence>
<name>A0ABY7CMQ4_9BASI</name>
<keyword evidence="3" id="KW-1185">Reference proteome</keyword>
<reference evidence="2" key="1">
    <citation type="submission" date="2022-10" db="EMBL/GenBank/DDBJ databases">
        <title>Puccinia triticina Genome sequencing and assembly.</title>
        <authorList>
            <person name="Li C."/>
        </authorList>
    </citation>
    <scope>NUCLEOTIDE SEQUENCE</scope>
    <source>
        <strain evidence="2">Pt15</strain>
    </source>
</reference>
<feature type="region of interest" description="Disordered" evidence="1">
    <location>
        <begin position="1"/>
        <end position="45"/>
    </location>
</feature>
<dbReference type="GeneID" id="77811720"/>
<evidence type="ECO:0000256" key="1">
    <source>
        <dbReference type="SAM" id="MobiDB-lite"/>
    </source>
</evidence>
<feature type="compositionally biased region" description="Low complexity" evidence="1">
    <location>
        <begin position="1"/>
        <end position="39"/>
    </location>
</feature>
<dbReference type="RefSeq" id="XP_053022068.1">
    <property type="nucleotide sequence ID" value="XM_053170825.1"/>
</dbReference>
<dbReference type="Proteomes" id="UP001164743">
    <property type="component" value="Chromosome 7A"/>
</dbReference>
<dbReference type="EMBL" id="CP110427">
    <property type="protein sequence ID" value="WAQ86513.1"/>
    <property type="molecule type" value="Genomic_DNA"/>
</dbReference>
<evidence type="ECO:0000313" key="3">
    <source>
        <dbReference type="Proteomes" id="UP001164743"/>
    </source>
</evidence>
<proteinExistence type="predicted"/>
<accession>A0ABY7CMQ4</accession>